<dbReference type="AlphaFoldDB" id="G0W8F2"/>
<evidence type="ECO:0000256" key="4">
    <source>
        <dbReference type="ARBA" id="ARBA00022741"/>
    </source>
</evidence>
<dbReference type="Pfam" id="PF09201">
    <property type="entry name" value="SRX"/>
    <property type="match status" value="1"/>
</dbReference>
<dbReference type="InterPro" id="IPR042101">
    <property type="entry name" value="SRP54_N_sf"/>
</dbReference>
<dbReference type="Pfam" id="PF02881">
    <property type="entry name" value="SRP54_N"/>
    <property type="match status" value="1"/>
</dbReference>
<evidence type="ECO:0000256" key="6">
    <source>
        <dbReference type="ARBA" id="ARBA00023136"/>
    </source>
</evidence>
<comment type="subunit">
    <text evidence="3">Heterodimer of an alpha and a beta chain.</text>
</comment>
<keyword evidence="13" id="KW-1185">Reference proteome</keyword>
<keyword evidence="4" id="KW-0547">Nucleotide-binding</keyword>
<dbReference type="OMA" id="MVNMVYA"/>
<dbReference type="SUPFAM" id="SSF47364">
    <property type="entry name" value="Domain of the SRP/SRP receptor G-proteins"/>
    <property type="match status" value="1"/>
</dbReference>
<evidence type="ECO:0000256" key="3">
    <source>
        <dbReference type="ARBA" id="ARBA00011870"/>
    </source>
</evidence>
<reference evidence="12 13" key="1">
    <citation type="journal article" date="2011" name="Proc. Natl. Acad. Sci. U.S.A.">
        <title>Evolutionary erosion of yeast sex chromosomes by mating-type switching accidents.</title>
        <authorList>
            <person name="Gordon J.L."/>
            <person name="Armisen D."/>
            <person name="Proux-Wera E."/>
            <person name="Oheigeartaigh S.S."/>
            <person name="Byrne K.P."/>
            <person name="Wolfe K.H."/>
        </authorList>
    </citation>
    <scope>NUCLEOTIDE SEQUENCE [LARGE SCALE GENOMIC DNA]</scope>
    <source>
        <strain evidence="13">ATCC 10597 / BCRC 20456 / CBS 421 / NBRC 0211 / NRRL Y-12639</strain>
    </source>
</reference>
<dbReference type="OrthoDB" id="1727884at2759"/>
<dbReference type="PANTHER" id="PTHR43134:SF1">
    <property type="entry name" value="SIGNAL RECOGNITION PARTICLE RECEPTOR SUBUNIT ALPHA"/>
    <property type="match status" value="1"/>
</dbReference>
<dbReference type="GO" id="GO:0005047">
    <property type="term" value="F:signal recognition particle binding"/>
    <property type="evidence" value="ECO:0007669"/>
    <property type="project" value="EnsemblFungi"/>
</dbReference>
<feature type="region of interest" description="Disordered" evidence="10">
    <location>
        <begin position="169"/>
        <end position="202"/>
    </location>
</feature>
<dbReference type="PROSITE" id="PS00300">
    <property type="entry name" value="SRP54"/>
    <property type="match status" value="1"/>
</dbReference>
<evidence type="ECO:0000256" key="2">
    <source>
        <dbReference type="ARBA" id="ARBA00008531"/>
    </source>
</evidence>
<dbReference type="CDD" id="cd14826">
    <property type="entry name" value="SR_alpha_SRX"/>
    <property type="match status" value="1"/>
</dbReference>
<evidence type="ECO:0000256" key="10">
    <source>
        <dbReference type="SAM" id="MobiDB-lite"/>
    </source>
</evidence>
<dbReference type="STRING" id="1071378.G0W8F2"/>
<dbReference type="GO" id="GO:0003924">
    <property type="term" value="F:GTPase activity"/>
    <property type="evidence" value="ECO:0007669"/>
    <property type="project" value="TreeGrafter"/>
</dbReference>
<dbReference type="InterPro" id="IPR000897">
    <property type="entry name" value="SRP54_GTPase_dom"/>
</dbReference>
<gene>
    <name evidence="12" type="primary">NDAI0C04030</name>
    <name evidence="12" type="ordered locus">NDAI_0C04030</name>
</gene>
<sequence>MFEQLAIFTLQGIILYQYNCQGKKFSEHQINAFISKLITAPATRDTTTAGGKFTILNVTNDSTLSTTNAYSRSFCSMFYKTKQPEIYFVITYAEQTIELDKEAEKTLDLATKLWNSLEINKSIQENLNSRDHIDILDGVNDGISKFDQYFKAKYEESIKSVAFTPVDEVPGKEASPKTINPKKKNQAKNRTLNNGGGRKWGRNGIMEETTALDSSVLDFSESSNNVSGNERTIDPAFNKEAFGNRTIKGEFLIKEIDDLLSSATDGDSSNETENEQTYLGSLTSFLRRNFTGNKTISASDLKSVLDKLKQKLITKNVAPEAATFLVEQVSKDLVGTKTANWTSVEITARKSLTKALTQILTPGVSVDLLHEIQKKTSVKDSEGKKQPYVFSIVGVNGVGKSTNLSKLAFWLLQNNFKVLIVACDTFRSGAVEQLRVHVENLAQLMDESHVRGSKNRRGKSGNDYVELFEAGYGGSDLVTKIAKQAIKYAHDQDFDIVLMDTAGRRHNDPTLMSPLKSFAEQAQPDKIIMVGEALVGTDSVQQAKNFNNAFGKVRNLDFFIISKCDTVGEMLGTMVNMVYATGIPILFVGVGQTYTDLRTLSIKWAVNTLMA</sequence>
<dbReference type="FunFam" id="3.40.50.300:FF:000566">
    <property type="entry name" value="Signal recognition particle receptor subunit alpha"/>
    <property type="match status" value="1"/>
</dbReference>
<dbReference type="eggNOG" id="KOG0781">
    <property type="taxonomic scope" value="Eukaryota"/>
</dbReference>
<keyword evidence="5" id="KW-0342">GTP-binding</keyword>
<dbReference type="InterPro" id="IPR036225">
    <property type="entry name" value="SRP/SRP_N"/>
</dbReference>
<keyword evidence="7" id="KW-0675">Receptor</keyword>
<dbReference type="RefSeq" id="XP_003669306.1">
    <property type="nucleotide sequence ID" value="XM_003669258.1"/>
</dbReference>
<evidence type="ECO:0000256" key="9">
    <source>
        <dbReference type="ARBA" id="ARBA00081194"/>
    </source>
</evidence>
<dbReference type="GO" id="GO:0005525">
    <property type="term" value="F:GTP binding"/>
    <property type="evidence" value="ECO:0007669"/>
    <property type="project" value="UniProtKB-KW"/>
</dbReference>
<dbReference type="Gene3D" id="3.40.50.300">
    <property type="entry name" value="P-loop containing nucleotide triphosphate hydrolases"/>
    <property type="match status" value="1"/>
</dbReference>
<evidence type="ECO:0000259" key="11">
    <source>
        <dbReference type="PROSITE" id="PS00300"/>
    </source>
</evidence>
<dbReference type="SUPFAM" id="SSF52540">
    <property type="entry name" value="P-loop containing nucleoside triphosphate hydrolases"/>
    <property type="match status" value="1"/>
</dbReference>
<name>G0W8F2_NAUDC</name>
<evidence type="ECO:0000256" key="7">
    <source>
        <dbReference type="ARBA" id="ARBA00023170"/>
    </source>
</evidence>
<comment type="similarity">
    <text evidence="2">Belongs to the GTP-binding SRP family.</text>
</comment>
<dbReference type="SUPFAM" id="SSF64356">
    <property type="entry name" value="SNARE-like"/>
    <property type="match status" value="1"/>
</dbReference>
<dbReference type="InterPro" id="IPR003593">
    <property type="entry name" value="AAA+_ATPase"/>
</dbReference>
<dbReference type="EMBL" id="HE580269">
    <property type="protein sequence ID" value="CCD24063.1"/>
    <property type="molecule type" value="Genomic_DNA"/>
</dbReference>
<dbReference type="InterPro" id="IPR015284">
    <property type="entry name" value="SRX_dom"/>
</dbReference>
<dbReference type="SMART" id="SM00382">
    <property type="entry name" value="AAA"/>
    <property type="match status" value="1"/>
</dbReference>
<evidence type="ECO:0000256" key="5">
    <source>
        <dbReference type="ARBA" id="ARBA00023134"/>
    </source>
</evidence>
<comment type="subcellular location">
    <subcellularLocation>
        <location evidence="1">Endoplasmic reticulum membrane</location>
        <topology evidence="1">Peripheral membrane protein</topology>
        <orientation evidence="1">Cytoplasmic side</orientation>
    </subcellularLocation>
</comment>
<evidence type="ECO:0000313" key="12">
    <source>
        <dbReference type="EMBL" id="CCD24063.1"/>
    </source>
</evidence>
<dbReference type="HOGENOM" id="CLU_009301_8_1_1"/>
<dbReference type="SMART" id="SM00962">
    <property type="entry name" value="SRP54"/>
    <property type="match status" value="1"/>
</dbReference>
<dbReference type="Gene3D" id="1.20.120.140">
    <property type="entry name" value="Signal recognition particle SRP54, nucleotide-binding domain"/>
    <property type="match status" value="1"/>
</dbReference>
<dbReference type="InterPro" id="IPR013822">
    <property type="entry name" value="Signal_recog_particl_SRP54_hlx"/>
</dbReference>
<protein>
    <recommendedName>
        <fullName evidence="8">Signal recognition particle receptor subunit alpha homolog</fullName>
    </recommendedName>
    <alternativeName>
        <fullName evidence="9">Docking protein alpha</fullName>
    </alternativeName>
</protein>
<feature type="domain" description="SRP54-type proteins GTP-binding" evidence="11">
    <location>
        <begin position="584"/>
        <end position="597"/>
    </location>
</feature>
<dbReference type="Pfam" id="PF00448">
    <property type="entry name" value="SRP54"/>
    <property type="match status" value="1"/>
</dbReference>
<dbReference type="KEGG" id="ndi:NDAI_0C04030"/>
<evidence type="ECO:0000256" key="8">
    <source>
        <dbReference type="ARBA" id="ARBA00071429"/>
    </source>
</evidence>
<organism evidence="12 13">
    <name type="scientific">Naumovozyma dairenensis (strain ATCC 10597 / BCRC 20456 / CBS 421 / NBRC 0211 / NRRL Y-12639)</name>
    <name type="common">Saccharomyces dairenensis</name>
    <dbReference type="NCBI Taxonomy" id="1071378"/>
    <lineage>
        <taxon>Eukaryota</taxon>
        <taxon>Fungi</taxon>
        <taxon>Dikarya</taxon>
        <taxon>Ascomycota</taxon>
        <taxon>Saccharomycotina</taxon>
        <taxon>Saccharomycetes</taxon>
        <taxon>Saccharomycetales</taxon>
        <taxon>Saccharomycetaceae</taxon>
        <taxon>Naumovozyma</taxon>
    </lineage>
</organism>
<dbReference type="Gene3D" id="3.30.450.60">
    <property type="match status" value="1"/>
</dbReference>
<evidence type="ECO:0000256" key="1">
    <source>
        <dbReference type="ARBA" id="ARBA00004397"/>
    </source>
</evidence>
<dbReference type="GeneID" id="11496496"/>
<dbReference type="PANTHER" id="PTHR43134">
    <property type="entry name" value="SIGNAL RECOGNITION PARTICLE RECEPTOR SUBUNIT ALPHA"/>
    <property type="match status" value="1"/>
</dbReference>
<dbReference type="InterPro" id="IPR027417">
    <property type="entry name" value="P-loop_NTPase"/>
</dbReference>
<proteinExistence type="inferred from homology"/>
<dbReference type="GO" id="GO:0005785">
    <property type="term" value="C:signal recognition particle receptor complex"/>
    <property type="evidence" value="ECO:0007669"/>
    <property type="project" value="EnsemblFungi"/>
</dbReference>
<dbReference type="GO" id="GO:0006614">
    <property type="term" value="P:SRP-dependent cotranslational protein targeting to membrane"/>
    <property type="evidence" value="ECO:0007669"/>
    <property type="project" value="InterPro"/>
</dbReference>
<keyword evidence="6" id="KW-0472">Membrane</keyword>
<dbReference type="SMART" id="SM00963">
    <property type="entry name" value="SRP54_N"/>
    <property type="match status" value="1"/>
</dbReference>
<evidence type="ECO:0000313" key="13">
    <source>
        <dbReference type="Proteomes" id="UP000000689"/>
    </source>
</evidence>
<dbReference type="Proteomes" id="UP000000689">
    <property type="component" value="Chromosome 3"/>
</dbReference>
<dbReference type="InterPro" id="IPR011012">
    <property type="entry name" value="Longin-like_dom_sf"/>
</dbReference>
<accession>G0W8F2</accession>